<gene>
    <name evidence="2" type="ORF">D1223_18000</name>
</gene>
<evidence type="ECO:0000313" key="3">
    <source>
        <dbReference type="Proteomes" id="UP000266385"/>
    </source>
</evidence>
<proteinExistence type="predicted"/>
<dbReference type="PANTHER" id="PTHR42870">
    <property type="entry name" value="ACETYL-COA C-ACETYLTRANSFERASE"/>
    <property type="match status" value="1"/>
</dbReference>
<name>A0A399R8M3_9PROT</name>
<dbReference type="AlphaFoldDB" id="A0A399R8M3"/>
<dbReference type="CDD" id="cd00829">
    <property type="entry name" value="SCP-x_thiolase"/>
    <property type="match status" value="1"/>
</dbReference>
<keyword evidence="3" id="KW-1185">Reference proteome</keyword>
<dbReference type="Pfam" id="PF22691">
    <property type="entry name" value="Thiolase_C_1"/>
    <property type="match status" value="1"/>
</dbReference>
<dbReference type="Proteomes" id="UP000266385">
    <property type="component" value="Unassembled WGS sequence"/>
</dbReference>
<feature type="domain" description="Thiolase C-terminal" evidence="1">
    <location>
        <begin position="124"/>
        <end position="227"/>
    </location>
</feature>
<reference evidence="2 3" key="1">
    <citation type="submission" date="2018-08" db="EMBL/GenBank/DDBJ databases">
        <title>Henriciella mobilis sp. nov., isolated from seawater.</title>
        <authorList>
            <person name="Cheng H."/>
            <person name="Wu Y.-H."/>
            <person name="Xu X.-W."/>
            <person name="Guo L.-L."/>
        </authorList>
    </citation>
    <scope>NUCLEOTIDE SEQUENCE [LARGE SCALE GENOMIC DNA]</scope>
    <source>
        <strain evidence="2 3">JN25</strain>
    </source>
</reference>
<dbReference type="InterPro" id="IPR055140">
    <property type="entry name" value="Thiolase_C_2"/>
</dbReference>
<evidence type="ECO:0000259" key="1">
    <source>
        <dbReference type="Pfam" id="PF22691"/>
    </source>
</evidence>
<dbReference type="EMBL" id="QWFX01000016">
    <property type="protein sequence ID" value="RIJ26831.1"/>
    <property type="molecule type" value="Genomic_DNA"/>
</dbReference>
<evidence type="ECO:0000313" key="2">
    <source>
        <dbReference type="EMBL" id="RIJ26831.1"/>
    </source>
</evidence>
<dbReference type="InterPro" id="IPR016039">
    <property type="entry name" value="Thiolase-like"/>
</dbReference>
<dbReference type="Gene3D" id="3.40.47.10">
    <property type="match status" value="1"/>
</dbReference>
<dbReference type="SUPFAM" id="SSF53901">
    <property type="entry name" value="Thiolase-like"/>
    <property type="match status" value="1"/>
</dbReference>
<organism evidence="2 3">
    <name type="scientific">Henriciella mobilis</name>
    <dbReference type="NCBI Taxonomy" id="2305467"/>
    <lineage>
        <taxon>Bacteria</taxon>
        <taxon>Pseudomonadati</taxon>
        <taxon>Pseudomonadota</taxon>
        <taxon>Alphaproteobacteria</taxon>
        <taxon>Hyphomonadales</taxon>
        <taxon>Hyphomonadaceae</taxon>
        <taxon>Henriciella</taxon>
    </lineage>
</organism>
<comment type="caution">
    <text evidence="2">The sequence shown here is derived from an EMBL/GenBank/DDBJ whole genome shotgun (WGS) entry which is preliminary data.</text>
</comment>
<accession>A0A399R8M3</accession>
<sequence length="241" mass="26894">MFASFQRHMHQFGTRRDHLGRIVVNNRQWALQNDRAILKDQPLSLDGYMGAEQIIPPLCMLDMDMPIDGAMAVVITTAERAKDLAQPVVLVEAVSNGIAGRSDFFFQAFDSYRSYRVLIDRLWEKSGCRATDMDLINVYDGFSTLALEWIEAIFGVRGEVGGFLEDAWSEDQEKLFFHGRIPMSTHGGNLGEGRVQGFGHVLEAVTQLRGHALGRQVENARLALVTNGNNPVNAGMILRTL</sequence>
<dbReference type="PANTHER" id="PTHR42870:SF1">
    <property type="entry name" value="NON-SPECIFIC LIPID-TRANSFER PROTEIN-LIKE 2"/>
    <property type="match status" value="1"/>
</dbReference>
<protein>
    <recommendedName>
        <fullName evidence="1">Thiolase C-terminal domain-containing protein</fullName>
    </recommendedName>
</protein>
<dbReference type="GO" id="GO:0016746">
    <property type="term" value="F:acyltransferase activity"/>
    <property type="evidence" value="ECO:0007669"/>
    <property type="project" value="InterPro"/>
</dbReference>